<dbReference type="AlphaFoldDB" id="A0A855WVM7"/>
<keyword evidence="1" id="KW-0723">Serine/threonine-protein kinase</keyword>
<keyword evidence="1" id="KW-0808">Transferase</keyword>
<dbReference type="CDD" id="cd16936">
    <property type="entry name" value="HATPase_RsbW-like"/>
    <property type="match status" value="1"/>
</dbReference>
<dbReference type="InterPro" id="IPR050267">
    <property type="entry name" value="Anti-sigma-factor_SerPK"/>
</dbReference>
<protein>
    <recommendedName>
        <fullName evidence="2">Histidine kinase/HSP90-like ATPase domain-containing protein</fullName>
    </recommendedName>
</protein>
<dbReference type="Proteomes" id="UP000250918">
    <property type="component" value="Unassembled WGS sequence"/>
</dbReference>
<dbReference type="PANTHER" id="PTHR35526:SF3">
    <property type="entry name" value="ANTI-SIGMA-F FACTOR RSBW"/>
    <property type="match status" value="1"/>
</dbReference>
<dbReference type="InterPro" id="IPR036890">
    <property type="entry name" value="HATPase_C_sf"/>
</dbReference>
<organism evidence="3 4">
    <name type="scientific">candidate division GN15 bacterium</name>
    <dbReference type="NCBI Taxonomy" id="2072418"/>
    <lineage>
        <taxon>Bacteria</taxon>
        <taxon>candidate division GN15</taxon>
    </lineage>
</organism>
<name>A0A855WVM7_9BACT</name>
<gene>
    <name evidence="3" type="ORF">C3F09_11255</name>
</gene>
<dbReference type="InterPro" id="IPR003594">
    <property type="entry name" value="HATPase_dom"/>
</dbReference>
<dbReference type="PANTHER" id="PTHR35526">
    <property type="entry name" value="ANTI-SIGMA-F FACTOR RSBW-RELATED"/>
    <property type="match status" value="1"/>
</dbReference>
<sequence length="143" mass="15828">MAEYHFKYASSLDSEDQMLDDLQSVLELHEIAGGRAWRLQLIVSEAFTNALLHGNASDPKRLVRLTVRVNESEIIADITDEGAGGLDRIAHRLNSGDPLAESGRGINFMERYADRVEYRESPTGGLVVSLAVRLNEKTQTAKS</sequence>
<dbReference type="Pfam" id="PF13581">
    <property type="entry name" value="HATPase_c_2"/>
    <property type="match status" value="1"/>
</dbReference>
<evidence type="ECO:0000313" key="3">
    <source>
        <dbReference type="EMBL" id="PWB68643.1"/>
    </source>
</evidence>
<feature type="domain" description="Histidine kinase/HSP90-like ATPase" evidence="2">
    <location>
        <begin position="11"/>
        <end position="127"/>
    </location>
</feature>
<dbReference type="Gene3D" id="3.30.565.10">
    <property type="entry name" value="Histidine kinase-like ATPase, C-terminal domain"/>
    <property type="match status" value="1"/>
</dbReference>
<dbReference type="SUPFAM" id="SSF55874">
    <property type="entry name" value="ATPase domain of HSP90 chaperone/DNA topoisomerase II/histidine kinase"/>
    <property type="match status" value="1"/>
</dbReference>
<evidence type="ECO:0000256" key="1">
    <source>
        <dbReference type="ARBA" id="ARBA00022527"/>
    </source>
</evidence>
<dbReference type="GO" id="GO:0004674">
    <property type="term" value="F:protein serine/threonine kinase activity"/>
    <property type="evidence" value="ECO:0007669"/>
    <property type="project" value="UniProtKB-KW"/>
</dbReference>
<proteinExistence type="predicted"/>
<evidence type="ECO:0000259" key="2">
    <source>
        <dbReference type="Pfam" id="PF13581"/>
    </source>
</evidence>
<reference evidence="3 4" key="1">
    <citation type="journal article" date="2018" name="ISME J.">
        <title>A methanotrophic archaeon couples anaerobic oxidation of methane to Fe(III) reduction.</title>
        <authorList>
            <person name="Cai C."/>
            <person name="Leu A.O."/>
            <person name="Xie G.J."/>
            <person name="Guo J."/>
            <person name="Feng Y."/>
            <person name="Zhao J.X."/>
            <person name="Tyson G.W."/>
            <person name="Yuan Z."/>
            <person name="Hu S."/>
        </authorList>
    </citation>
    <scope>NUCLEOTIDE SEQUENCE [LARGE SCALE GENOMIC DNA]</scope>
    <source>
        <strain evidence="3">FeB_12</strain>
    </source>
</reference>
<evidence type="ECO:0000313" key="4">
    <source>
        <dbReference type="Proteomes" id="UP000250918"/>
    </source>
</evidence>
<accession>A0A855WVM7</accession>
<dbReference type="EMBL" id="PQAP01000194">
    <property type="protein sequence ID" value="PWB68643.1"/>
    <property type="molecule type" value="Genomic_DNA"/>
</dbReference>
<keyword evidence="1" id="KW-0418">Kinase</keyword>
<comment type="caution">
    <text evidence="3">The sequence shown here is derived from an EMBL/GenBank/DDBJ whole genome shotgun (WGS) entry which is preliminary data.</text>
</comment>